<feature type="transmembrane region" description="Helical" evidence="1">
    <location>
        <begin position="28"/>
        <end position="50"/>
    </location>
</feature>
<keyword evidence="1" id="KW-0472">Membrane</keyword>
<dbReference type="Proteomes" id="UP000249557">
    <property type="component" value="Unassembled WGS sequence"/>
</dbReference>
<dbReference type="PANTHER" id="PTHR31876:SF26">
    <property type="entry name" value="PROTEIN LIKE COV 2"/>
    <property type="match status" value="1"/>
</dbReference>
<evidence type="ECO:0000256" key="1">
    <source>
        <dbReference type="SAM" id="Phobius"/>
    </source>
</evidence>
<proteinExistence type="predicted"/>
<accession>A0A2W5BGR6</accession>
<sequence>MGPKDGITDDVQDMVNPKIGMAARLRRYFFTGIVVTVPITITLWSAWWFLNFVDDFIATLIPAEINPNSYLPFEVPGLGLIITIIFFTVIGFFARNFIGRMIIRMSEFVVLRMPIVNTIYNALKQVLDMTIGEQSRAFRDVVLFQYGSANSWTIGFVTGVAPAEIQSIGGGSEVLNVYSPVTPTTAGFVVFIPKKDVIYLSMSVEEAVKLIASGGIITPPPPAR</sequence>
<evidence type="ECO:0000313" key="3">
    <source>
        <dbReference type="Proteomes" id="UP000249557"/>
    </source>
</evidence>
<keyword evidence="1" id="KW-1133">Transmembrane helix</keyword>
<name>A0A2W5BGR6_9BACT</name>
<dbReference type="PANTHER" id="PTHR31876">
    <property type="entry name" value="COV-LIKE PROTEIN 1"/>
    <property type="match status" value="1"/>
</dbReference>
<dbReference type="EMBL" id="QFNK01000334">
    <property type="protein sequence ID" value="PZO80298.1"/>
    <property type="molecule type" value="Genomic_DNA"/>
</dbReference>
<evidence type="ECO:0000313" key="2">
    <source>
        <dbReference type="EMBL" id="PZO80298.1"/>
    </source>
</evidence>
<reference evidence="2 3" key="1">
    <citation type="submission" date="2017-08" db="EMBL/GenBank/DDBJ databases">
        <title>Infants hospitalized years apart are colonized by the same room-sourced microbial strains.</title>
        <authorList>
            <person name="Brooks B."/>
            <person name="Olm M.R."/>
            <person name="Firek B.A."/>
            <person name="Baker R."/>
            <person name="Thomas B.C."/>
            <person name="Morowitz M.J."/>
            <person name="Banfield J.F."/>
        </authorList>
    </citation>
    <scope>NUCLEOTIDE SEQUENCE [LARGE SCALE GENOMIC DNA]</scope>
    <source>
        <strain evidence="2">S2_018_000_R2_104</strain>
    </source>
</reference>
<dbReference type="Pfam" id="PF04367">
    <property type="entry name" value="DUF502"/>
    <property type="match status" value="1"/>
</dbReference>
<protein>
    <recommendedName>
        <fullName evidence="4">DUF502 domain-containing protein</fullName>
    </recommendedName>
</protein>
<keyword evidence="1" id="KW-0812">Transmembrane</keyword>
<organism evidence="2 3">
    <name type="scientific">Micavibrio aeruginosavorus</name>
    <dbReference type="NCBI Taxonomy" id="349221"/>
    <lineage>
        <taxon>Bacteria</taxon>
        <taxon>Pseudomonadati</taxon>
        <taxon>Bdellovibrionota</taxon>
        <taxon>Bdellovibrionia</taxon>
        <taxon>Bdellovibrionales</taxon>
        <taxon>Pseudobdellovibrionaceae</taxon>
        <taxon>Micavibrio</taxon>
    </lineage>
</organism>
<gene>
    <name evidence="2" type="ORF">DI626_11320</name>
</gene>
<feature type="transmembrane region" description="Helical" evidence="1">
    <location>
        <begin position="70"/>
        <end position="94"/>
    </location>
</feature>
<evidence type="ECO:0008006" key="4">
    <source>
        <dbReference type="Google" id="ProtNLM"/>
    </source>
</evidence>
<dbReference type="InterPro" id="IPR007462">
    <property type="entry name" value="COV1-like"/>
</dbReference>
<comment type="caution">
    <text evidence="2">The sequence shown here is derived from an EMBL/GenBank/DDBJ whole genome shotgun (WGS) entry which is preliminary data.</text>
</comment>
<dbReference type="AlphaFoldDB" id="A0A2W5BGR6"/>